<sequence length="611" mass="63906">GFVAEVCIWERALSAAEVGALRDSPPDVGTPLYAGLLGCWRLLESKRLRLHAAGRVVVPNAAFDPAAADGLAARVDGGGHPPRLGGGKGGGGGVGAGSGGVGVGASGGVGGGGGGGGGGAMIRPNQPMHALLRTATHGHSLNVTMRPGVQALALELGAISHEMSKHWVSALSRLGTQSMRLRQQHAHAASSAGAHAARGAPAVGAGGGARAGGIGAALGGAFSRGARANGAGAAQPARAAGARGAGVGPGGGVGGGAYGGHGGHGGGLCQNGQLAAARDVERRYCYLGLSVALQKNLTQALDLNATEVLVHRLAREPKGDNDNDDLALPRLHAEYRQKLVDVRGRAWSLFKEWFFENPLHALRECDGDRCEFWRFKFPQRRVRACQVLVEQALARFPPRDHCPLVVGSFGSGLLFQDFCTTQMLLDAGFRHLRLCVVDSAYRAWKLKYLQRDSSCRVYVVPSAALEPALLRPDIVPRHHPDGDDAAANAALASCNNAISFVLSNDALHQFVQWFSCVPDCDVQVLLYDSVDAYITDVSMAPDEVACHICSAMDYKDNETLLEDAVNHMMAHTIAPGGIGVKLVTKPNEAVPGVYVVDQQLREIYHESLPPT</sequence>
<evidence type="ECO:0000313" key="1">
    <source>
        <dbReference type="EMBL" id="KAG8458770.1"/>
    </source>
</evidence>
<name>A0A8J5XDF3_DIALT</name>
<dbReference type="OrthoDB" id="536211at2759"/>
<accession>A0A8J5XDF3</accession>
<dbReference type="AlphaFoldDB" id="A0A8J5XDF3"/>
<keyword evidence="2" id="KW-1185">Reference proteome</keyword>
<dbReference type="PANTHER" id="PTHR16306">
    <property type="entry name" value="TRANSLIN-ASSOCIATED FACTOR X-INTERACTING PROTEIN 1"/>
    <property type="match status" value="1"/>
</dbReference>
<evidence type="ECO:0000313" key="2">
    <source>
        <dbReference type="Proteomes" id="UP000751190"/>
    </source>
</evidence>
<dbReference type="GO" id="GO:0005737">
    <property type="term" value="C:cytoplasm"/>
    <property type="evidence" value="ECO:0007669"/>
    <property type="project" value="TreeGrafter"/>
</dbReference>
<protein>
    <submittedName>
        <fullName evidence="1">Uncharacterized protein</fullName>
    </submittedName>
</protein>
<comment type="caution">
    <text evidence="1">The sequence shown here is derived from an EMBL/GenBank/DDBJ whole genome shotgun (WGS) entry which is preliminary data.</text>
</comment>
<feature type="non-terminal residue" evidence="1">
    <location>
        <position position="1"/>
    </location>
</feature>
<gene>
    <name evidence="1" type="ORF">KFE25_005197</name>
</gene>
<dbReference type="EMBL" id="JAGTXO010000047">
    <property type="protein sequence ID" value="KAG8458770.1"/>
    <property type="molecule type" value="Genomic_DNA"/>
</dbReference>
<dbReference type="Proteomes" id="UP000751190">
    <property type="component" value="Unassembled WGS sequence"/>
</dbReference>
<proteinExistence type="predicted"/>
<reference evidence="1" key="1">
    <citation type="submission" date="2021-05" db="EMBL/GenBank/DDBJ databases">
        <title>The genome of the haptophyte Pavlova lutheri (Diacronema luteri, Pavlovales) - a model for lipid biosynthesis in eukaryotic algae.</title>
        <authorList>
            <person name="Hulatt C.J."/>
            <person name="Posewitz M.C."/>
        </authorList>
    </citation>
    <scope>NUCLEOTIDE SEQUENCE</scope>
    <source>
        <strain evidence="1">NIVA-4/92</strain>
    </source>
</reference>
<organism evidence="1 2">
    <name type="scientific">Diacronema lutheri</name>
    <name type="common">Unicellular marine alga</name>
    <name type="synonym">Monochrysis lutheri</name>
    <dbReference type="NCBI Taxonomy" id="2081491"/>
    <lineage>
        <taxon>Eukaryota</taxon>
        <taxon>Haptista</taxon>
        <taxon>Haptophyta</taxon>
        <taxon>Pavlovophyceae</taxon>
        <taxon>Pavlovales</taxon>
        <taxon>Pavlovaceae</taxon>
        <taxon>Diacronema</taxon>
    </lineage>
</organism>
<dbReference type="PANTHER" id="PTHR16306:SF0">
    <property type="entry name" value="TRANSLIN-ASSOCIATED FACTOR X-INTERACTING PROTEIN 1"/>
    <property type="match status" value="1"/>
</dbReference>